<dbReference type="GO" id="GO:0009636">
    <property type="term" value="P:response to toxic substance"/>
    <property type="evidence" value="ECO:0007669"/>
    <property type="project" value="UniProtKB-KW"/>
</dbReference>
<evidence type="ECO:0000256" key="4">
    <source>
        <dbReference type="ARBA" id="ARBA00022630"/>
    </source>
</evidence>
<protein>
    <recommendedName>
        <fullName evidence="11">Nitronate monooxygenase</fullName>
    </recommendedName>
    <alternativeName>
        <fullName evidence="9">Propionate 3-nitronate monooxygenase</fullName>
    </alternativeName>
</protein>
<dbReference type="AlphaFoldDB" id="A0A2Z4PU97"/>
<reference evidence="12 13" key="1">
    <citation type="submission" date="2016-06" db="EMBL/GenBank/DDBJ databases">
        <title>The sequenced genome of the ice-adhering bacterium Marinomonas primoryensis, from Antarctica.</title>
        <authorList>
            <person name="Graham L."/>
            <person name="Vance T.D.R."/>
            <person name="Davies P.L."/>
        </authorList>
    </citation>
    <scope>NUCLEOTIDE SEQUENCE [LARGE SCALE GENOMIC DNA]</scope>
    <source>
        <strain evidence="12 13">AceL</strain>
    </source>
</reference>
<keyword evidence="7" id="KW-0560">Oxidoreductase</keyword>
<evidence type="ECO:0000313" key="13">
    <source>
        <dbReference type="Proteomes" id="UP000249898"/>
    </source>
</evidence>
<keyword evidence="12" id="KW-0223">Dioxygenase</keyword>
<accession>A0A2Z4PU97</accession>
<evidence type="ECO:0000256" key="1">
    <source>
        <dbReference type="ARBA" id="ARBA00001917"/>
    </source>
</evidence>
<evidence type="ECO:0000256" key="5">
    <source>
        <dbReference type="ARBA" id="ARBA00022643"/>
    </source>
</evidence>
<dbReference type="GO" id="GO:0000166">
    <property type="term" value="F:nucleotide binding"/>
    <property type="evidence" value="ECO:0007669"/>
    <property type="project" value="UniProtKB-KW"/>
</dbReference>
<evidence type="ECO:0000256" key="8">
    <source>
        <dbReference type="ARBA" id="ARBA00023033"/>
    </source>
</evidence>
<dbReference type="GO" id="GO:0051213">
    <property type="term" value="F:dioxygenase activity"/>
    <property type="evidence" value="ECO:0007669"/>
    <property type="project" value="UniProtKB-KW"/>
</dbReference>
<evidence type="ECO:0000256" key="10">
    <source>
        <dbReference type="ARBA" id="ARBA00049401"/>
    </source>
</evidence>
<evidence type="ECO:0000313" key="12">
    <source>
        <dbReference type="EMBL" id="AWY01192.1"/>
    </source>
</evidence>
<evidence type="ECO:0000256" key="6">
    <source>
        <dbReference type="ARBA" id="ARBA00022741"/>
    </source>
</evidence>
<gene>
    <name evidence="12" type="ORF">A8139_15380</name>
</gene>
<evidence type="ECO:0000256" key="9">
    <source>
        <dbReference type="ARBA" id="ARBA00031155"/>
    </source>
</evidence>
<dbReference type="SUPFAM" id="SSF51412">
    <property type="entry name" value="Inosine monophosphate dehydrogenase (IMPDH)"/>
    <property type="match status" value="1"/>
</dbReference>
<dbReference type="PANTHER" id="PTHR42747:SF3">
    <property type="entry name" value="NITRONATE MONOOXYGENASE-RELATED"/>
    <property type="match status" value="1"/>
</dbReference>
<evidence type="ECO:0000256" key="11">
    <source>
        <dbReference type="ARBA" id="ARBA00067136"/>
    </source>
</evidence>
<dbReference type="GO" id="GO:0018580">
    <property type="term" value="F:nitronate monooxygenase activity"/>
    <property type="evidence" value="ECO:0007669"/>
    <property type="project" value="InterPro"/>
</dbReference>
<dbReference type="FunFam" id="3.20.20.70:FF:000154">
    <property type="entry name" value="Probable nitronate monooxygenase"/>
    <property type="match status" value="1"/>
</dbReference>
<sequence length="357" mass="38714">MKQSYSYDWLGTTFPIIQAPMAGVQDSALAIAVSKAGGLGSLPCAMLGVDEIAHQVSLIKKGTTGPFNLNFFCHDAVEYSESKHQQWRERLKPYFDEFSGAYDASIKSVSRVPFNHDIADVIEGFVPPVISFHFGLPEKALLKRIKSWGCKILSSATTIEEAIWLEEMGVDGIIAQGLEAGGHRGMFLSNDISTQMGLSSLLPQIVDRVRIPVIAAGGICDTRSIDAALVLGASAVQVGTAYLLCHEVNTSRFHRDALKGEKAKHTALTNVFTGKPARGISNRIMKELGYMSDVVPAFPHASMEMAQLKSLAEKQGSGDFSSLWSGQNASACQEISAFELTQQLVKNMRNKPLNGSF</sequence>
<dbReference type="RefSeq" id="WP_112139516.1">
    <property type="nucleotide sequence ID" value="NZ_CP016181.1"/>
</dbReference>
<dbReference type="InterPro" id="IPR013785">
    <property type="entry name" value="Aldolase_TIM"/>
</dbReference>
<evidence type="ECO:0000256" key="2">
    <source>
        <dbReference type="ARBA" id="ARBA00009881"/>
    </source>
</evidence>
<keyword evidence="6" id="KW-0547">Nucleotide-binding</keyword>
<comment type="cofactor">
    <cofactor evidence="1">
        <name>FMN</name>
        <dbReference type="ChEBI" id="CHEBI:58210"/>
    </cofactor>
</comment>
<dbReference type="CDD" id="cd04730">
    <property type="entry name" value="NPD_like"/>
    <property type="match status" value="1"/>
</dbReference>
<comment type="similarity">
    <text evidence="2">Belongs to the nitronate monooxygenase family. NMO class I subfamily.</text>
</comment>
<evidence type="ECO:0000256" key="3">
    <source>
        <dbReference type="ARBA" id="ARBA00022575"/>
    </source>
</evidence>
<proteinExistence type="inferred from homology"/>
<organism evidence="12 13">
    <name type="scientific">Marinomonas primoryensis</name>
    <dbReference type="NCBI Taxonomy" id="178399"/>
    <lineage>
        <taxon>Bacteria</taxon>
        <taxon>Pseudomonadati</taxon>
        <taxon>Pseudomonadota</taxon>
        <taxon>Gammaproteobacteria</taxon>
        <taxon>Oceanospirillales</taxon>
        <taxon>Oceanospirillaceae</taxon>
        <taxon>Marinomonas</taxon>
    </lineage>
</organism>
<keyword evidence="3" id="KW-0216">Detoxification</keyword>
<name>A0A2Z4PU97_9GAMM</name>
<comment type="catalytic activity">
    <reaction evidence="10">
        <text>3 propionate 3-nitronate + 3 O2 + H2O = 3 3-oxopropanoate + 2 nitrate + nitrite + H2O2 + 3 H(+)</text>
        <dbReference type="Rhea" id="RHEA:57332"/>
        <dbReference type="ChEBI" id="CHEBI:15377"/>
        <dbReference type="ChEBI" id="CHEBI:15378"/>
        <dbReference type="ChEBI" id="CHEBI:15379"/>
        <dbReference type="ChEBI" id="CHEBI:16240"/>
        <dbReference type="ChEBI" id="CHEBI:16301"/>
        <dbReference type="ChEBI" id="CHEBI:17632"/>
        <dbReference type="ChEBI" id="CHEBI:33190"/>
        <dbReference type="ChEBI" id="CHEBI:136067"/>
    </reaction>
</comment>
<dbReference type="PANTHER" id="PTHR42747">
    <property type="entry name" value="NITRONATE MONOOXYGENASE-RELATED"/>
    <property type="match status" value="1"/>
</dbReference>
<keyword evidence="8" id="KW-0503">Monooxygenase</keyword>
<dbReference type="Pfam" id="PF03060">
    <property type="entry name" value="NMO"/>
    <property type="match status" value="1"/>
</dbReference>
<dbReference type="EMBL" id="CP016181">
    <property type="protein sequence ID" value="AWY01192.1"/>
    <property type="molecule type" value="Genomic_DNA"/>
</dbReference>
<keyword evidence="5" id="KW-0288">FMN</keyword>
<evidence type="ECO:0000256" key="7">
    <source>
        <dbReference type="ARBA" id="ARBA00023002"/>
    </source>
</evidence>
<keyword evidence="4" id="KW-0285">Flavoprotein</keyword>
<dbReference type="InterPro" id="IPR004136">
    <property type="entry name" value="NMO"/>
</dbReference>
<dbReference type="OrthoDB" id="9778912at2"/>
<dbReference type="Gene3D" id="3.20.20.70">
    <property type="entry name" value="Aldolase class I"/>
    <property type="match status" value="1"/>
</dbReference>
<dbReference type="Proteomes" id="UP000249898">
    <property type="component" value="Chromosome"/>
</dbReference>